<sequence length="132" mass="15036">MKKLIKSVKKLRLWSRKITKKHEENNYEHPPPPPPCHHCCCCSSSSTQPSAPPLPSTLSWVEQHNNYGTFLMPPKDIMCFPSQAQDIAVSVSSSEPVYGIPVRTDRSSICQFQFAAYLFRCLCPCFHIRQLV</sequence>
<name>A0A9D5BRV8_PEA</name>
<proteinExistence type="predicted"/>
<organism evidence="1 2">
    <name type="scientific">Pisum sativum</name>
    <name type="common">Garden pea</name>
    <name type="synonym">Lathyrus oleraceus</name>
    <dbReference type="NCBI Taxonomy" id="3888"/>
    <lineage>
        <taxon>Eukaryota</taxon>
        <taxon>Viridiplantae</taxon>
        <taxon>Streptophyta</taxon>
        <taxon>Embryophyta</taxon>
        <taxon>Tracheophyta</taxon>
        <taxon>Spermatophyta</taxon>
        <taxon>Magnoliopsida</taxon>
        <taxon>eudicotyledons</taxon>
        <taxon>Gunneridae</taxon>
        <taxon>Pentapetalae</taxon>
        <taxon>rosids</taxon>
        <taxon>fabids</taxon>
        <taxon>Fabales</taxon>
        <taxon>Fabaceae</taxon>
        <taxon>Papilionoideae</taxon>
        <taxon>50 kb inversion clade</taxon>
        <taxon>NPAAA clade</taxon>
        <taxon>Hologalegina</taxon>
        <taxon>IRL clade</taxon>
        <taxon>Fabeae</taxon>
        <taxon>Lathyrus</taxon>
    </lineage>
</organism>
<dbReference type="EMBL" id="JAMSHJ010000001">
    <property type="protein sequence ID" value="KAI5448718.1"/>
    <property type="molecule type" value="Genomic_DNA"/>
</dbReference>
<dbReference type="Gramene" id="PSAT_LOCUS3624_t1">
    <property type="protein sequence ID" value="CAL5183036.1"/>
    <property type="gene ID" value="PSAT_LOCUS3624"/>
</dbReference>
<evidence type="ECO:0000313" key="1">
    <source>
        <dbReference type="EMBL" id="KAI5448718.1"/>
    </source>
</evidence>
<evidence type="ECO:0000313" key="2">
    <source>
        <dbReference type="Proteomes" id="UP001058974"/>
    </source>
</evidence>
<protein>
    <submittedName>
        <fullName evidence="1">Uncharacterized protein</fullName>
    </submittedName>
</protein>
<keyword evidence="2" id="KW-1185">Reference proteome</keyword>
<dbReference type="Gramene" id="Psat01G0592600-T1">
    <property type="protein sequence ID" value="KAI5448718.1"/>
    <property type="gene ID" value="KIW84_015926"/>
</dbReference>
<accession>A0A9D5BRV8</accession>
<comment type="caution">
    <text evidence="1">The sequence shown here is derived from an EMBL/GenBank/DDBJ whole genome shotgun (WGS) entry which is preliminary data.</text>
</comment>
<gene>
    <name evidence="1" type="ORF">KIW84_015926</name>
</gene>
<dbReference type="AlphaFoldDB" id="A0A9D5BRV8"/>
<reference evidence="1 2" key="1">
    <citation type="journal article" date="2022" name="Nat. Genet.">
        <title>Improved pea reference genome and pan-genome highlight genomic features and evolutionary characteristics.</title>
        <authorList>
            <person name="Yang T."/>
            <person name="Liu R."/>
            <person name="Luo Y."/>
            <person name="Hu S."/>
            <person name="Wang D."/>
            <person name="Wang C."/>
            <person name="Pandey M.K."/>
            <person name="Ge S."/>
            <person name="Xu Q."/>
            <person name="Li N."/>
            <person name="Li G."/>
            <person name="Huang Y."/>
            <person name="Saxena R.K."/>
            <person name="Ji Y."/>
            <person name="Li M."/>
            <person name="Yan X."/>
            <person name="He Y."/>
            <person name="Liu Y."/>
            <person name="Wang X."/>
            <person name="Xiang C."/>
            <person name="Varshney R.K."/>
            <person name="Ding H."/>
            <person name="Gao S."/>
            <person name="Zong X."/>
        </authorList>
    </citation>
    <scope>NUCLEOTIDE SEQUENCE [LARGE SCALE GENOMIC DNA]</scope>
    <source>
        <strain evidence="1 2">cv. Zhongwan 6</strain>
    </source>
</reference>
<dbReference type="Proteomes" id="UP001058974">
    <property type="component" value="Chromosome 1"/>
</dbReference>